<accession>A0A0F9PAC8</accession>
<comment type="caution">
    <text evidence="1">The sequence shown here is derived from an EMBL/GenBank/DDBJ whole genome shotgun (WGS) entry which is preliminary data.</text>
</comment>
<evidence type="ECO:0000313" key="1">
    <source>
        <dbReference type="EMBL" id="KKN21467.1"/>
    </source>
</evidence>
<protein>
    <submittedName>
        <fullName evidence="1">Uncharacterized protein</fullName>
    </submittedName>
</protein>
<name>A0A0F9PAC8_9ZZZZ</name>
<gene>
    <name evidence="1" type="ORF">LCGC14_0924940</name>
</gene>
<dbReference type="EMBL" id="LAZR01003145">
    <property type="protein sequence ID" value="KKN21467.1"/>
    <property type="molecule type" value="Genomic_DNA"/>
</dbReference>
<organism evidence="1">
    <name type="scientific">marine sediment metagenome</name>
    <dbReference type="NCBI Taxonomy" id="412755"/>
    <lineage>
        <taxon>unclassified sequences</taxon>
        <taxon>metagenomes</taxon>
        <taxon>ecological metagenomes</taxon>
    </lineage>
</organism>
<proteinExistence type="predicted"/>
<dbReference type="AlphaFoldDB" id="A0A0F9PAC8"/>
<sequence>MEIIFKPESIKEAEGYYKTLHITAEQQKIINSMIPILNQHFSFSEKAIKGFLWRVLIPYQKKRHMGLDNSANLTPAERIEGLLEILGLLKKELTRVLVSPEQEPLLDEAFSKTMKFYKDNFANR</sequence>
<reference evidence="1" key="1">
    <citation type="journal article" date="2015" name="Nature">
        <title>Complex archaea that bridge the gap between prokaryotes and eukaryotes.</title>
        <authorList>
            <person name="Spang A."/>
            <person name="Saw J.H."/>
            <person name="Jorgensen S.L."/>
            <person name="Zaremba-Niedzwiedzka K."/>
            <person name="Martijn J."/>
            <person name="Lind A.E."/>
            <person name="van Eijk R."/>
            <person name="Schleper C."/>
            <person name="Guy L."/>
            <person name="Ettema T.J."/>
        </authorList>
    </citation>
    <scope>NUCLEOTIDE SEQUENCE</scope>
</reference>